<reference evidence="2 3" key="1">
    <citation type="journal article" date="2010" name="Nature">
        <title>Genome sequencing and analysis of the model grass Brachypodium distachyon.</title>
        <authorList>
            <consortium name="International Brachypodium Initiative"/>
        </authorList>
    </citation>
    <scope>NUCLEOTIDE SEQUENCE [LARGE SCALE GENOMIC DNA]</scope>
    <source>
        <strain evidence="2 3">Bd21</strain>
    </source>
</reference>
<accession>A0A2K2CIB8</accession>
<feature type="region of interest" description="Disordered" evidence="1">
    <location>
        <begin position="1"/>
        <end position="93"/>
    </location>
</feature>
<reference evidence="2" key="2">
    <citation type="submission" date="2017-06" db="EMBL/GenBank/DDBJ databases">
        <title>WGS assembly of Brachypodium distachyon.</title>
        <authorList>
            <consortium name="The International Brachypodium Initiative"/>
            <person name="Lucas S."/>
            <person name="Harmon-Smith M."/>
            <person name="Lail K."/>
            <person name="Tice H."/>
            <person name="Grimwood J."/>
            <person name="Bruce D."/>
            <person name="Barry K."/>
            <person name="Shu S."/>
            <person name="Lindquist E."/>
            <person name="Wang M."/>
            <person name="Pitluck S."/>
            <person name="Vogel J.P."/>
            <person name="Garvin D.F."/>
            <person name="Mockler T.C."/>
            <person name="Schmutz J."/>
            <person name="Rokhsar D."/>
            <person name="Bevan M.W."/>
        </authorList>
    </citation>
    <scope>NUCLEOTIDE SEQUENCE</scope>
    <source>
        <strain evidence="2">Bd21</strain>
    </source>
</reference>
<keyword evidence="4" id="KW-1185">Reference proteome</keyword>
<feature type="non-terminal residue" evidence="2">
    <location>
        <position position="1"/>
    </location>
</feature>
<feature type="compositionally biased region" description="Gly residues" evidence="1">
    <location>
        <begin position="56"/>
        <end position="68"/>
    </location>
</feature>
<dbReference type="EMBL" id="CM000884">
    <property type="protein sequence ID" value="PNT61777.1"/>
    <property type="molecule type" value="Genomic_DNA"/>
</dbReference>
<dbReference type="AlphaFoldDB" id="A0A2K2CIB8"/>
<proteinExistence type="predicted"/>
<protein>
    <submittedName>
        <fullName evidence="2 3">Uncharacterized protein</fullName>
    </submittedName>
</protein>
<name>A0A2K2CIB8_BRADI</name>
<dbReference type="ExpressionAtlas" id="A0A2K2CIB8">
    <property type="expression patterns" value="baseline"/>
</dbReference>
<evidence type="ECO:0000256" key="1">
    <source>
        <dbReference type="SAM" id="MobiDB-lite"/>
    </source>
</evidence>
<evidence type="ECO:0000313" key="4">
    <source>
        <dbReference type="Proteomes" id="UP000008810"/>
    </source>
</evidence>
<organism evidence="2">
    <name type="scientific">Brachypodium distachyon</name>
    <name type="common">Purple false brome</name>
    <name type="synonym">Trachynia distachya</name>
    <dbReference type="NCBI Taxonomy" id="15368"/>
    <lineage>
        <taxon>Eukaryota</taxon>
        <taxon>Viridiplantae</taxon>
        <taxon>Streptophyta</taxon>
        <taxon>Embryophyta</taxon>
        <taxon>Tracheophyta</taxon>
        <taxon>Spermatophyta</taxon>
        <taxon>Magnoliopsida</taxon>
        <taxon>Liliopsida</taxon>
        <taxon>Poales</taxon>
        <taxon>Poaceae</taxon>
        <taxon>BOP clade</taxon>
        <taxon>Pooideae</taxon>
        <taxon>Stipodae</taxon>
        <taxon>Brachypodieae</taxon>
        <taxon>Brachypodium</taxon>
    </lineage>
</organism>
<dbReference type="Gramene" id="PNT61777">
    <property type="protein sequence ID" value="PNT61777"/>
    <property type="gene ID" value="BRADI_5g20472v3"/>
</dbReference>
<feature type="compositionally biased region" description="Basic and acidic residues" evidence="1">
    <location>
        <begin position="33"/>
        <end position="51"/>
    </location>
</feature>
<feature type="compositionally biased region" description="Basic residues" evidence="1">
    <location>
        <begin position="84"/>
        <end position="93"/>
    </location>
</feature>
<dbReference type="Proteomes" id="UP000008810">
    <property type="component" value="Chromosome 5"/>
</dbReference>
<evidence type="ECO:0000313" key="2">
    <source>
        <dbReference type="EMBL" id="PNT61777.1"/>
    </source>
</evidence>
<sequence>EDDGGSICVPRRQGFHGAGAGREAHGHLAAVDGGREDRGRDLQAADDRTPRAENGPGHGRARGTGGRHGGGDAARRAAPPTQPRPRRHLRGALAIPRRRPALRVRAAVPPPDPRHRRLRHRRLRIPRWPCPGVRPHRQHVQRRHTPRAPRILGRGAGASFLFPPQVCWLAGQWRR</sequence>
<dbReference type="EnsemblPlants" id="PNT61777">
    <property type="protein sequence ID" value="PNT61777"/>
    <property type="gene ID" value="BRADI_5g20472v3"/>
</dbReference>
<evidence type="ECO:0000313" key="3">
    <source>
        <dbReference type="EnsemblPlants" id="PNT61777"/>
    </source>
</evidence>
<gene>
    <name evidence="3" type="primary">LOC100841306</name>
    <name evidence="2" type="ORF">BRADI_5g20472v3</name>
</gene>
<reference evidence="3" key="3">
    <citation type="submission" date="2018-08" db="UniProtKB">
        <authorList>
            <consortium name="EnsemblPlants"/>
        </authorList>
    </citation>
    <scope>IDENTIFICATION</scope>
    <source>
        <strain evidence="3">cv. Bd21</strain>
    </source>
</reference>